<name>A0A934JLT8_9GAMM</name>
<organism evidence="1 2">
    <name type="scientific">Marinomonas transparens</name>
    <dbReference type="NCBI Taxonomy" id="2795388"/>
    <lineage>
        <taxon>Bacteria</taxon>
        <taxon>Pseudomonadati</taxon>
        <taxon>Pseudomonadota</taxon>
        <taxon>Gammaproteobacteria</taxon>
        <taxon>Oceanospirillales</taxon>
        <taxon>Oceanospirillaceae</taxon>
        <taxon>Marinomonas</taxon>
    </lineage>
</organism>
<evidence type="ECO:0000313" key="2">
    <source>
        <dbReference type="Proteomes" id="UP000628710"/>
    </source>
</evidence>
<evidence type="ECO:0000313" key="1">
    <source>
        <dbReference type="EMBL" id="MBJ7538156.1"/>
    </source>
</evidence>
<accession>A0A934JLT8</accession>
<dbReference type="EMBL" id="JAEMNX010000011">
    <property type="protein sequence ID" value="MBJ7538156.1"/>
    <property type="molecule type" value="Genomic_DNA"/>
</dbReference>
<proteinExistence type="predicted"/>
<keyword evidence="2" id="KW-1185">Reference proteome</keyword>
<dbReference type="Proteomes" id="UP000628710">
    <property type="component" value="Unassembled WGS sequence"/>
</dbReference>
<gene>
    <name evidence="1" type="ORF">I8J31_10760</name>
</gene>
<protein>
    <submittedName>
        <fullName evidence="1">Uncharacterized protein</fullName>
    </submittedName>
</protein>
<sequence>MPIANCVITQECPQGTGNIIELWAQESGISAEHMTINIMTSSEQLGNTYKIMANLALPSMWSAPSVSLLQLGLAKALAKYFAVAINEVHVITSVVASGMVVDSGQEIKW</sequence>
<dbReference type="RefSeq" id="WP_199468564.1">
    <property type="nucleotide sequence ID" value="NZ_JAEMNX010000011.1"/>
</dbReference>
<dbReference type="AlphaFoldDB" id="A0A934JLT8"/>
<reference evidence="1" key="1">
    <citation type="submission" date="2020-12" db="EMBL/GenBank/DDBJ databases">
        <title>Marinomonas arctica sp. nov., a psychrotolerant bacterium isolated from the Arctic.</title>
        <authorList>
            <person name="Zhang Y."/>
        </authorList>
    </citation>
    <scope>NUCLEOTIDE SEQUENCE</scope>
    <source>
        <strain evidence="1">C1424</strain>
    </source>
</reference>
<comment type="caution">
    <text evidence="1">The sequence shown here is derived from an EMBL/GenBank/DDBJ whole genome shotgun (WGS) entry which is preliminary data.</text>
</comment>